<organism evidence="1 2">
    <name type="scientific">Oedothorax gibbosus</name>
    <dbReference type="NCBI Taxonomy" id="931172"/>
    <lineage>
        <taxon>Eukaryota</taxon>
        <taxon>Metazoa</taxon>
        <taxon>Ecdysozoa</taxon>
        <taxon>Arthropoda</taxon>
        <taxon>Chelicerata</taxon>
        <taxon>Arachnida</taxon>
        <taxon>Araneae</taxon>
        <taxon>Araneomorphae</taxon>
        <taxon>Entelegynae</taxon>
        <taxon>Araneoidea</taxon>
        <taxon>Linyphiidae</taxon>
        <taxon>Erigoninae</taxon>
        <taxon>Oedothorax</taxon>
    </lineage>
</organism>
<gene>
    <name evidence="1" type="ORF">JTE90_009652</name>
</gene>
<sequence length="125" mass="14367">MDRYIMIDMIHINLNFPINILKHHGTYMRNNTNLKRSQQAHTSSQQRNLLQVNHLHQSSLKRLLTASINVVNLQTIRSTIHHLATPPDFDRPSKTNRSVDSGQTIYSGSPLREIGIYHVFRGGQT</sequence>
<dbReference type="AlphaFoldDB" id="A0AAV6V9N9"/>
<keyword evidence="2" id="KW-1185">Reference proteome</keyword>
<proteinExistence type="predicted"/>
<accession>A0AAV6V9N9</accession>
<protein>
    <submittedName>
        <fullName evidence="1">Uncharacterized protein</fullName>
    </submittedName>
</protein>
<dbReference type="Proteomes" id="UP000827092">
    <property type="component" value="Unassembled WGS sequence"/>
</dbReference>
<comment type="caution">
    <text evidence="1">The sequence shown here is derived from an EMBL/GenBank/DDBJ whole genome shotgun (WGS) entry which is preliminary data.</text>
</comment>
<name>A0AAV6V9N9_9ARAC</name>
<evidence type="ECO:0000313" key="2">
    <source>
        <dbReference type="Proteomes" id="UP000827092"/>
    </source>
</evidence>
<dbReference type="EMBL" id="JAFNEN010000122">
    <property type="protein sequence ID" value="KAG8193435.1"/>
    <property type="molecule type" value="Genomic_DNA"/>
</dbReference>
<evidence type="ECO:0000313" key="1">
    <source>
        <dbReference type="EMBL" id="KAG8193435.1"/>
    </source>
</evidence>
<reference evidence="1 2" key="1">
    <citation type="journal article" date="2022" name="Nat. Ecol. Evol.">
        <title>A masculinizing supergene underlies an exaggerated male reproductive morph in a spider.</title>
        <authorList>
            <person name="Hendrickx F."/>
            <person name="De Corte Z."/>
            <person name="Sonet G."/>
            <person name="Van Belleghem S.M."/>
            <person name="Kostlbacher S."/>
            <person name="Vangestel C."/>
        </authorList>
    </citation>
    <scope>NUCLEOTIDE SEQUENCE [LARGE SCALE GENOMIC DNA]</scope>
    <source>
        <strain evidence="1">W744_W776</strain>
    </source>
</reference>